<dbReference type="InterPro" id="IPR037791">
    <property type="entry name" value="C2_fungal_Inn1"/>
</dbReference>
<dbReference type="CDD" id="cd08681">
    <property type="entry name" value="C2_fungal_Inn1p-like"/>
    <property type="match status" value="1"/>
</dbReference>
<sequence>MTVDGPVIGTLVAIMDRAKNLPNRRSMGKQDPYCAARLGKDAKKTNTDRRGGQTPRWDQELRFTVHDSPDYHQLKVSVFNDDKKTELIGETFVNLEAVILPGGGQSDTWHGLNCKGKYAGEIRIELTYYDIRPKEDKPVIEKRIENAKAAGRPTLGGPRESVPVKRRPLPSDPTGTSSSPVESRGLQGMQSGPRSYPSAPRQLRDTPQRRPVPDVSPSVGTKVSNPHTPQQKQYAPRPVEQDVYTPPNPRSSNPSLPQQQQQQQQQQYTPPNPRSSITNLPQQLQQYAPRAVEQDVYMSSSPRSSNTNLPQQLQQQQQQYTPPNPRLSNSHLPLYAQDG</sequence>
<name>A0A6A6RKB8_9PLEO</name>
<dbReference type="InterPro" id="IPR052981">
    <property type="entry name" value="Ingression_C2_domain"/>
</dbReference>
<dbReference type="EMBL" id="MU006830">
    <property type="protein sequence ID" value="KAF2634434.1"/>
    <property type="molecule type" value="Genomic_DNA"/>
</dbReference>
<feature type="compositionally biased region" description="Polar residues" evidence="1">
    <location>
        <begin position="218"/>
        <end position="233"/>
    </location>
</feature>
<protein>
    <recommendedName>
        <fullName evidence="2">C2 domain-containing protein</fullName>
    </recommendedName>
</protein>
<dbReference type="Proteomes" id="UP000799753">
    <property type="component" value="Unassembled WGS sequence"/>
</dbReference>
<feature type="compositionally biased region" description="Basic and acidic residues" evidence="1">
    <location>
        <begin position="202"/>
        <end position="212"/>
    </location>
</feature>
<feature type="compositionally biased region" description="Polar residues" evidence="1">
    <location>
        <begin position="297"/>
        <end position="310"/>
    </location>
</feature>
<dbReference type="SMART" id="SM00239">
    <property type="entry name" value="C2"/>
    <property type="match status" value="1"/>
</dbReference>
<dbReference type="AlphaFoldDB" id="A0A6A6RKB8"/>
<evidence type="ECO:0000259" key="2">
    <source>
        <dbReference type="PROSITE" id="PS50004"/>
    </source>
</evidence>
<dbReference type="SUPFAM" id="SSF49562">
    <property type="entry name" value="C2 domain (Calcium/lipid-binding domain, CaLB)"/>
    <property type="match status" value="1"/>
</dbReference>
<feature type="compositionally biased region" description="Low complexity" evidence="1">
    <location>
        <begin position="250"/>
        <end position="267"/>
    </location>
</feature>
<reference evidence="3" key="1">
    <citation type="journal article" date="2020" name="Stud. Mycol.">
        <title>101 Dothideomycetes genomes: a test case for predicting lifestyles and emergence of pathogens.</title>
        <authorList>
            <person name="Haridas S."/>
            <person name="Albert R."/>
            <person name="Binder M."/>
            <person name="Bloem J."/>
            <person name="Labutti K."/>
            <person name="Salamov A."/>
            <person name="Andreopoulos B."/>
            <person name="Baker S."/>
            <person name="Barry K."/>
            <person name="Bills G."/>
            <person name="Bluhm B."/>
            <person name="Cannon C."/>
            <person name="Castanera R."/>
            <person name="Culley D."/>
            <person name="Daum C."/>
            <person name="Ezra D."/>
            <person name="Gonzalez J."/>
            <person name="Henrissat B."/>
            <person name="Kuo A."/>
            <person name="Liang C."/>
            <person name="Lipzen A."/>
            <person name="Lutzoni F."/>
            <person name="Magnuson J."/>
            <person name="Mondo S."/>
            <person name="Nolan M."/>
            <person name="Ohm R."/>
            <person name="Pangilinan J."/>
            <person name="Park H.-J."/>
            <person name="Ramirez L."/>
            <person name="Alfaro M."/>
            <person name="Sun H."/>
            <person name="Tritt A."/>
            <person name="Yoshinaga Y."/>
            <person name="Zwiers L.-H."/>
            <person name="Turgeon B."/>
            <person name="Goodwin S."/>
            <person name="Spatafora J."/>
            <person name="Crous P."/>
            <person name="Grigoriev I."/>
        </authorList>
    </citation>
    <scope>NUCLEOTIDE SEQUENCE</scope>
    <source>
        <strain evidence="3">CBS 473.64</strain>
    </source>
</reference>
<evidence type="ECO:0000313" key="4">
    <source>
        <dbReference type="Proteomes" id="UP000799753"/>
    </source>
</evidence>
<gene>
    <name evidence="3" type="ORF">P280DRAFT_511925</name>
</gene>
<proteinExistence type="predicted"/>
<dbReference type="PANTHER" id="PTHR47052:SF3">
    <property type="entry name" value="INGRESSION PROTEIN 1"/>
    <property type="match status" value="1"/>
</dbReference>
<organism evidence="3 4">
    <name type="scientific">Massarina eburnea CBS 473.64</name>
    <dbReference type="NCBI Taxonomy" id="1395130"/>
    <lineage>
        <taxon>Eukaryota</taxon>
        <taxon>Fungi</taxon>
        <taxon>Dikarya</taxon>
        <taxon>Ascomycota</taxon>
        <taxon>Pezizomycotina</taxon>
        <taxon>Dothideomycetes</taxon>
        <taxon>Pleosporomycetidae</taxon>
        <taxon>Pleosporales</taxon>
        <taxon>Massarineae</taxon>
        <taxon>Massarinaceae</taxon>
        <taxon>Massarina</taxon>
    </lineage>
</organism>
<feature type="region of interest" description="Disordered" evidence="1">
    <location>
        <begin position="146"/>
        <end position="339"/>
    </location>
</feature>
<dbReference type="Gene3D" id="2.60.40.150">
    <property type="entry name" value="C2 domain"/>
    <property type="match status" value="1"/>
</dbReference>
<evidence type="ECO:0000256" key="1">
    <source>
        <dbReference type="SAM" id="MobiDB-lite"/>
    </source>
</evidence>
<dbReference type="PANTHER" id="PTHR47052">
    <property type="entry name" value="CONSERVED SERINE PROLINE-RICH PROTEIN (AFU_ORTHOLOGUE AFUA_2G01790)"/>
    <property type="match status" value="1"/>
</dbReference>
<accession>A0A6A6RKB8</accession>
<dbReference type="InterPro" id="IPR000008">
    <property type="entry name" value="C2_dom"/>
</dbReference>
<feature type="domain" description="C2" evidence="2">
    <location>
        <begin position="1"/>
        <end position="110"/>
    </location>
</feature>
<dbReference type="InterPro" id="IPR035892">
    <property type="entry name" value="C2_domain_sf"/>
</dbReference>
<keyword evidence="4" id="KW-1185">Reference proteome</keyword>
<feature type="non-terminal residue" evidence="3">
    <location>
        <position position="339"/>
    </location>
</feature>
<dbReference type="PROSITE" id="PS50004">
    <property type="entry name" value="C2"/>
    <property type="match status" value="1"/>
</dbReference>
<dbReference type="OrthoDB" id="270970at2759"/>
<feature type="compositionally biased region" description="Polar residues" evidence="1">
    <location>
        <begin position="274"/>
        <end position="286"/>
    </location>
</feature>
<dbReference type="Pfam" id="PF00168">
    <property type="entry name" value="C2"/>
    <property type="match status" value="1"/>
</dbReference>
<evidence type="ECO:0000313" key="3">
    <source>
        <dbReference type="EMBL" id="KAF2634434.1"/>
    </source>
</evidence>